<proteinExistence type="predicted"/>
<feature type="compositionally biased region" description="Low complexity" evidence="1">
    <location>
        <begin position="376"/>
        <end position="387"/>
    </location>
</feature>
<dbReference type="PANTHER" id="PTHR43358:SF4">
    <property type="entry name" value="ALPHA_BETA HYDROLASE FOLD-1 DOMAIN-CONTAINING PROTEIN"/>
    <property type="match status" value="1"/>
</dbReference>
<organism evidence="3 4">
    <name type="scientific">Symbiochloris irregularis</name>
    <dbReference type="NCBI Taxonomy" id="706552"/>
    <lineage>
        <taxon>Eukaryota</taxon>
        <taxon>Viridiplantae</taxon>
        <taxon>Chlorophyta</taxon>
        <taxon>core chlorophytes</taxon>
        <taxon>Trebouxiophyceae</taxon>
        <taxon>Trebouxiales</taxon>
        <taxon>Trebouxiaceae</taxon>
        <taxon>Symbiochloris</taxon>
    </lineage>
</organism>
<feature type="domain" description="Serine aminopeptidase S33" evidence="2">
    <location>
        <begin position="75"/>
        <end position="211"/>
    </location>
</feature>
<dbReference type="InterPro" id="IPR029058">
    <property type="entry name" value="AB_hydrolase_fold"/>
</dbReference>
<feature type="region of interest" description="Disordered" evidence="1">
    <location>
        <begin position="372"/>
        <end position="468"/>
    </location>
</feature>
<evidence type="ECO:0000259" key="2">
    <source>
        <dbReference type="Pfam" id="PF12146"/>
    </source>
</evidence>
<dbReference type="PANTHER" id="PTHR43358">
    <property type="entry name" value="ALPHA/BETA-HYDROLASE"/>
    <property type="match status" value="1"/>
</dbReference>
<dbReference type="EMBL" id="JALJOQ010000190">
    <property type="protein sequence ID" value="KAK9790555.1"/>
    <property type="molecule type" value="Genomic_DNA"/>
</dbReference>
<keyword evidence="4" id="KW-1185">Reference proteome</keyword>
<dbReference type="SUPFAM" id="SSF53474">
    <property type="entry name" value="alpha/beta-Hydrolases"/>
    <property type="match status" value="1"/>
</dbReference>
<dbReference type="Gene3D" id="3.40.50.1820">
    <property type="entry name" value="alpha/beta hydrolase"/>
    <property type="match status" value="1"/>
</dbReference>
<dbReference type="InterPro" id="IPR022742">
    <property type="entry name" value="Hydrolase_4"/>
</dbReference>
<comment type="caution">
    <text evidence="3">The sequence shown here is derived from an EMBL/GenBank/DDBJ whole genome shotgun (WGS) entry which is preliminary data.</text>
</comment>
<sequence length="558" mass="61150">MNLSGLWDQLVDCICRPPRDHYVIEELAGKAAGRLTFAGQLFKREDLVLVNKKNQKLQCSHYRPEKPLYSTPLPIVVYCHCNSGSRRDAEEALCVLLPQGISVFCLDFAGSGRSEGDWVTLGAHEVDDLEVVIKHLRTKFPDSAVALWGRSMGAVTCLLYGHRDPSIAGMVVDSPFARLTELMLELCEEQRIPIPRAFMRVALSMMRRSVKKRAQFSLDDVAPLDLAPKAFIPALFGHAEKDTFISANHTRRLHEAYAGDKELVIFDGDHNTVRPQHFYSSVLMFLHAALRCAQPSLPPPRAVCVTPRPVHPKREIGPLPCRAPSVRRGMVDVAPEDFLVGQTPERNIQPPWDRAGADETFKQLHSTLSWENVRRGQAGSQSASAASVTPRHSRNSSSLSTTGGRLAMEQPATSSAAATAPLDRQPSTSAAMSARLAMEQVTRQGSDSAAAAADRKLQAPGVTSSEGSAWLRGENMDTRQPVHEYDFDDEDAMLAHVLEMSMKEAQIAQRGSGVATAHAGQDSASAHRVHVHEAMQRLNSEDADELMMVAKVAGSHLP</sequence>
<protein>
    <recommendedName>
        <fullName evidence="2">Serine aminopeptidase S33 domain-containing protein</fullName>
    </recommendedName>
</protein>
<dbReference type="AlphaFoldDB" id="A0AAW1NN09"/>
<name>A0AAW1NN09_9CHLO</name>
<dbReference type="Pfam" id="PF12146">
    <property type="entry name" value="Hydrolase_4"/>
    <property type="match status" value="1"/>
</dbReference>
<evidence type="ECO:0000256" key="1">
    <source>
        <dbReference type="SAM" id="MobiDB-lite"/>
    </source>
</evidence>
<reference evidence="3 4" key="1">
    <citation type="journal article" date="2024" name="Nat. Commun.">
        <title>Phylogenomics reveals the evolutionary origins of lichenization in chlorophyte algae.</title>
        <authorList>
            <person name="Puginier C."/>
            <person name="Libourel C."/>
            <person name="Otte J."/>
            <person name="Skaloud P."/>
            <person name="Haon M."/>
            <person name="Grisel S."/>
            <person name="Petersen M."/>
            <person name="Berrin J.G."/>
            <person name="Delaux P.M."/>
            <person name="Dal Grande F."/>
            <person name="Keller J."/>
        </authorList>
    </citation>
    <scope>NUCLEOTIDE SEQUENCE [LARGE SCALE GENOMIC DNA]</scope>
    <source>
        <strain evidence="3 4">SAG 2036</strain>
    </source>
</reference>
<accession>A0AAW1NN09</accession>
<dbReference type="InterPro" id="IPR052920">
    <property type="entry name" value="DNA-binding_regulatory"/>
</dbReference>
<gene>
    <name evidence="3" type="ORF">WJX73_002562</name>
</gene>
<evidence type="ECO:0000313" key="3">
    <source>
        <dbReference type="EMBL" id="KAK9790555.1"/>
    </source>
</evidence>
<dbReference type="Proteomes" id="UP001465755">
    <property type="component" value="Unassembled WGS sequence"/>
</dbReference>
<evidence type="ECO:0000313" key="4">
    <source>
        <dbReference type="Proteomes" id="UP001465755"/>
    </source>
</evidence>
<feature type="compositionally biased region" description="Low complexity" evidence="1">
    <location>
        <begin position="411"/>
        <end position="421"/>
    </location>
</feature>